<dbReference type="Pfam" id="PF07238">
    <property type="entry name" value="PilZ"/>
    <property type="match status" value="1"/>
</dbReference>
<keyword evidence="3 4" id="KW-0975">Bacterial flagellum</keyword>
<dbReference type="AlphaFoldDB" id="A0A2S7DAR2"/>
<protein>
    <recommendedName>
        <fullName evidence="4">Flagellar brake protein YcgR</fullName>
    </recommendedName>
    <alternativeName>
        <fullName evidence="4">Cyclic di-GMP binding protein YcgR</fullName>
    </alternativeName>
</protein>
<gene>
    <name evidence="4" type="primary">ycgR</name>
    <name evidence="8" type="ORF">XmelCFBP4644_17995</name>
</gene>
<dbReference type="InterPro" id="IPR009926">
    <property type="entry name" value="T3SS_YcgR_PilZN"/>
</dbReference>
<evidence type="ECO:0000259" key="7">
    <source>
        <dbReference type="Pfam" id="PF07317"/>
    </source>
</evidence>
<dbReference type="InterPro" id="IPR012349">
    <property type="entry name" value="Split_barrel_FMN-bd"/>
</dbReference>
<organism evidence="8 9">
    <name type="scientific">Xanthomonas melonis</name>
    <dbReference type="NCBI Taxonomy" id="56456"/>
    <lineage>
        <taxon>Bacteria</taxon>
        <taxon>Pseudomonadati</taxon>
        <taxon>Pseudomonadota</taxon>
        <taxon>Gammaproteobacteria</taxon>
        <taxon>Lysobacterales</taxon>
        <taxon>Lysobacteraceae</taxon>
        <taxon>Xanthomonas</taxon>
    </lineage>
</organism>
<comment type="subunit">
    <text evidence="4">Monomer. Interacts with the flagellar basal bodies.</text>
</comment>
<dbReference type="Proteomes" id="UP000239865">
    <property type="component" value="Unassembled WGS sequence"/>
</dbReference>
<comment type="subcellular location">
    <subcellularLocation>
        <location evidence="4">Bacterial flagellum basal body</location>
    </subcellularLocation>
</comment>
<dbReference type="InterPro" id="IPR009875">
    <property type="entry name" value="PilZ_domain"/>
</dbReference>
<dbReference type="Gene3D" id="2.30.110.10">
    <property type="entry name" value="Electron Transport, Fmn-binding Protein, Chain A"/>
    <property type="match status" value="1"/>
</dbReference>
<evidence type="ECO:0000313" key="9">
    <source>
        <dbReference type="Proteomes" id="UP000239865"/>
    </source>
</evidence>
<keyword evidence="1 4" id="KW-0973">c-di-GMP</keyword>
<dbReference type="GO" id="GO:0071945">
    <property type="term" value="P:regulation of bacterial-type flagellum-dependent cell motility by regulation of motor speed"/>
    <property type="evidence" value="ECO:0007669"/>
    <property type="project" value="UniProtKB-UniRule"/>
</dbReference>
<accession>A0A2S7DAR2</accession>
<comment type="caution">
    <text evidence="8">The sequence shown here is derived from an EMBL/GenBank/DDBJ whole genome shotgun (WGS) entry which is preliminary data.</text>
</comment>
<reference evidence="8 9" key="1">
    <citation type="submission" date="2016-08" db="EMBL/GenBank/DDBJ databases">
        <authorList>
            <person name="Seilhamer J.J."/>
        </authorList>
    </citation>
    <scope>NUCLEOTIDE SEQUENCE [LARGE SCALE GENOMIC DNA]</scope>
    <source>
        <strain evidence="8 9">CFBP4644</strain>
    </source>
</reference>
<evidence type="ECO:0000256" key="2">
    <source>
        <dbReference type="ARBA" id="ARBA00022741"/>
    </source>
</evidence>
<sequence>MLVLMSQGDTSESQLDHDADHLPEGDERYLLRNKRQIRGLLRQLRDQRAVVTMHVAGRDMAVPTAVLDVDEDDDCLILDGSHNETSNRAIEDAKYLLCYAQLERVNVRFRLEKAVRIERDVHVAFHADLPEAMYHMQRRESYRLETPITDSPVCTIRQDEAQGGNLNLQLRVIDISSGGLAVSLTAGMPLLEPQRTYRDCTLQLPDAAPIALPLTVCSQHKQTLPNGSEGFRVGMQFSDLPRGADESIQRYIFRVDRQRNARKSGVF</sequence>
<dbReference type="Gene3D" id="2.40.10.220">
    <property type="entry name" value="predicted glycosyltransferase like domains"/>
    <property type="match status" value="1"/>
</dbReference>
<dbReference type="HAMAP" id="MF_01457">
    <property type="entry name" value="YcgR"/>
    <property type="match status" value="1"/>
</dbReference>
<evidence type="ECO:0000259" key="6">
    <source>
        <dbReference type="Pfam" id="PF07238"/>
    </source>
</evidence>
<comment type="similarity">
    <text evidence="4">Belongs to the YcgR family.</text>
</comment>
<dbReference type="OrthoDB" id="5572581at2"/>
<proteinExistence type="inferred from homology"/>
<name>A0A2S7DAR2_9XANT</name>
<dbReference type="InterPro" id="IPR023787">
    <property type="entry name" value="T3SS_YcgR"/>
</dbReference>
<evidence type="ECO:0000256" key="1">
    <source>
        <dbReference type="ARBA" id="ARBA00022636"/>
    </source>
</evidence>
<evidence type="ECO:0000256" key="3">
    <source>
        <dbReference type="ARBA" id="ARBA00023143"/>
    </source>
</evidence>
<keyword evidence="2 4" id="KW-0547">Nucleotide-binding</keyword>
<feature type="domain" description="Type III secretion system flagellar brake protein YcgR PilZN" evidence="7">
    <location>
        <begin position="29"/>
        <end position="135"/>
    </location>
</feature>
<evidence type="ECO:0000256" key="4">
    <source>
        <dbReference type="HAMAP-Rule" id="MF_01457"/>
    </source>
</evidence>
<dbReference type="GO" id="GO:0035438">
    <property type="term" value="F:cyclic-di-GMP binding"/>
    <property type="evidence" value="ECO:0007669"/>
    <property type="project" value="UniProtKB-UniRule"/>
</dbReference>
<dbReference type="Pfam" id="PF07317">
    <property type="entry name" value="PilZN"/>
    <property type="match status" value="1"/>
</dbReference>
<dbReference type="GO" id="GO:0071973">
    <property type="term" value="P:bacterial-type flagellum-dependent cell motility"/>
    <property type="evidence" value="ECO:0007669"/>
    <property type="project" value="UniProtKB-UniRule"/>
</dbReference>
<dbReference type="GO" id="GO:0009425">
    <property type="term" value="C:bacterial-type flagellum basal body"/>
    <property type="evidence" value="ECO:0007669"/>
    <property type="project" value="UniProtKB-SubCell"/>
</dbReference>
<evidence type="ECO:0000313" key="8">
    <source>
        <dbReference type="EMBL" id="PPU70905.1"/>
    </source>
</evidence>
<comment type="function">
    <text evidence="4">Acts as a flagellar brake, regulating swimming and swarming in a bis-(3'-5') cyclic diguanylic acid (c-di-GMP)-dependent manner. Binds 1 c-di-GMP dimer per subunit. Increasing levels of c-di-GMP lead to decreased motility.</text>
</comment>
<dbReference type="EMBL" id="MDEH01000014">
    <property type="protein sequence ID" value="PPU70905.1"/>
    <property type="molecule type" value="Genomic_DNA"/>
</dbReference>
<feature type="region of interest" description="Disordered" evidence="5">
    <location>
        <begin position="1"/>
        <end position="22"/>
    </location>
</feature>
<feature type="domain" description="PilZ" evidence="6">
    <location>
        <begin position="137"/>
        <end position="254"/>
    </location>
</feature>
<evidence type="ECO:0000256" key="5">
    <source>
        <dbReference type="SAM" id="MobiDB-lite"/>
    </source>
</evidence>